<protein>
    <submittedName>
        <fullName evidence="1">Uncharacterized protein</fullName>
    </submittedName>
</protein>
<reference evidence="1" key="1">
    <citation type="submission" date="2020-08" db="EMBL/GenBank/DDBJ databases">
        <title>Multicomponent nature underlies the extraordinary mechanical properties of spider dragline silk.</title>
        <authorList>
            <person name="Kono N."/>
            <person name="Nakamura H."/>
            <person name="Mori M."/>
            <person name="Yoshida Y."/>
            <person name="Ohtoshi R."/>
            <person name="Malay A.D."/>
            <person name="Moran D.A.P."/>
            <person name="Tomita M."/>
            <person name="Numata K."/>
            <person name="Arakawa K."/>
        </authorList>
    </citation>
    <scope>NUCLEOTIDE SEQUENCE</scope>
</reference>
<comment type="caution">
    <text evidence="1">The sequence shown here is derived from an EMBL/GenBank/DDBJ whole genome shotgun (WGS) entry which is preliminary data.</text>
</comment>
<evidence type="ECO:0000313" key="2">
    <source>
        <dbReference type="Proteomes" id="UP000887013"/>
    </source>
</evidence>
<keyword evidence="2" id="KW-1185">Reference proteome</keyword>
<organism evidence="1 2">
    <name type="scientific">Nephila pilipes</name>
    <name type="common">Giant wood spider</name>
    <name type="synonym">Nephila maculata</name>
    <dbReference type="NCBI Taxonomy" id="299642"/>
    <lineage>
        <taxon>Eukaryota</taxon>
        <taxon>Metazoa</taxon>
        <taxon>Ecdysozoa</taxon>
        <taxon>Arthropoda</taxon>
        <taxon>Chelicerata</taxon>
        <taxon>Arachnida</taxon>
        <taxon>Araneae</taxon>
        <taxon>Araneomorphae</taxon>
        <taxon>Entelegynae</taxon>
        <taxon>Araneoidea</taxon>
        <taxon>Nephilidae</taxon>
        <taxon>Nephila</taxon>
    </lineage>
</organism>
<dbReference type="AlphaFoldDB" id="A0A8X6NHT8"/>
<name>A0A8X6NHT8_NEPPI</name>
<proteinExistence type="predicted"/>
<accession>A0A8X6NHT8</accession>
<sequence length="77" mass="8506">MNKLVITGITRDNGKQAEQRLLQEDFKSLLFELENSSSTSEGVMNATTGFCIRCSCVIRGSKNSSPSILKGAKWESY</sequence>
<dbReference type="EMBL" id="BMAW01009785">
    <property type="protein sequence ID" value="GFT15601.1"/>
    <property type="molecule type" value="Genomic_DNA"/>
</dbReference>
<gene>
    <name evidence="1" type="ORF">NPIL_250191</name>
</gene>
<evidence type="ECO:0000313" key="1">
    <source>
        <dbReference type="EMBL" id="GFT15601.1"/>
    </source>
</evidence>
<dbReference type="Proteomes" id="UP000887013">
    <property type="component" value="Unassembled WGS sequence"/>
</dbReference>